<sequence>MPAVRKPLILVSSSSSCLSFAGHHPTPSANYYSHAQDHKLPWPSAGSPPNSPMKRGSSKSGPPAHSASFSEVALAESSDSSLFHEDFHLVPFQLGSNQSCRTVKGKGNRSSGMLISGILIKSIARFVALRDYWSFAHTCTEFRDILLQPDFIRDALVREGYPPGFASRNPKRSREWLLDLVKEGSALDRRKAVCDDFVKRLEEHTSVKRPVLPFLWERDDHHSQVKSNLYVSVKKDASEVAVLDMGSTGNFIRLDLAGRSVARVLVAPSGTWLAITTIEHKLLLYKTTYGFDIGIEAGTNLQAIRSLDVKSMLTSISFSEDSTKLILSCEEQTIRVWDLASGYPYLLAQMHSETTPLVFSPGYTRALVTPTSQRRSASLVTSREFFVKDFLADISMPVGEIFFDAESDIFSGFSNDARKLILHEPEGKAYIYTISDFFTLAPKRYRTSSSGFDQVIKFFEDKFLVGRKGSSGSSMYLQVFDLDGRPISNSGILPICNQSNWTKITEEGKEEQEKFRDLVVSQDWKLIYPYEKSNEVLYLDLWTPCPIACRLMPIPSLLLSTAKDGTTYIYAETSNVEGVSEVDESQPELPFTNKHKDENGTKANLVSYASSSVAVDSTGSVFSLASCLSVDPLSVIPDCRSSSSLSRGSLHHDKSKERGGTETRQMIRIFKTSPYALGKEAELVTSFVGDEEELSVEKSECDPHDHIQGRFFFKEFCKNNTS</sequence>
<proteinExistence type="predicted"/>
<name>A0ACD0P6A2_9BASI</name>
<evidence type="ECO:0000313" key="1">
    <source>
        <dbReference type="EMBL" id="PWN53579.1"/>
    </source>
</evidence>
<dbReference type="EMBL" id="KZ819719">
    <property type="protein sequence ID" value="PWN53579.1"/>
    <property type="molecule type" value="Genomic_DNA"/>
</dbReference>
<keyword evidence="2" id="KW-1185">Reference proteome</keyword>
<protein>
    <submittedName>
        <fullName evidence="1">Uncharacterized protein</fullName>
    </submittedName>
</protein>
<dbReference type="Proteomes" id="UP000245626">
    <property type="component" value="Unassembled WGS sequence"/>
</dbReference>
<reference evidence="1 2" key="1">
    <citation type="journal article" date="2018" name="Mol. Biol. Evol.">
        <title>Broad Genomic Sampling Reveals a Smut Pathogenic Ancestry of the Fungal Clade Ustilaginomycotina.</title>
        <authorList>
            <person name="Kijpornyongpan T."/>
            <person name="Mondo S.J."/>
            <person name="Barry K."/>
            <person name="Sandor L."/>
            <person name="Lee J."/>
            <person name="Lipzen A."/>
            <person name="Pangilinan J."/>
            <person name="LaButti K."/>
            <person name="Hainaut M."/>
            <person name="Henrissat B."/>
            <person name="Grigoriev I.V."/>
            <person name="Spatafora J.W."/>
            <person name="Aime M.C."/>
        </authorList>
    </citation>
    <scope>NUCLEOTIDE SEQUENCE [LARGE SCALE GENOMIC DNA]</scope>
    <source>
        <strain evidence="1 2">SA 807</strain>
    </source>
</reference>
<accession>A0ACD0P6A2</accession>
<organism evidence="1 2">
    <name type="scientific">Violaceomyces palustris</name>
    <dbReference type="NCBI Taxonomy" id="1673888"/>
    <lineage>
        <taxon>Eukaryota</taxon>
        <taxon>Fungi</taxon>
        <taxon>Dikarya</taxon>
        <taxon>Basidiomycota</taxon>
        <taxon>Ustilaginomycotina</taxon>
        <taxon>Ustilaginomycetes</taxon>
        <taxon>Violaceomycetales</taxon>
        <taxon>Violaceomycetaceae</taxon>
        <taxon>Violaceomyces</taxon>
    </lineage>
</organism>
<evidence type="ECO:0000313" key="2">
    <source>
        <dbReference type="Proteomes" id="UP000245626"/>
    </source>
</evidence>
<gene>
    <name evidence="1" type="ORF">IE53DRAFT_145525</name>
</gene>